<keyword evidence="3" id="KW-1185">Reference proteome</keyword>
<comment type="caution">
    <text evidence="2">The sequence shown here is derived from an EMBL/GenBank/DDBJ whole genome shotgun (WGS) entry which is preliminary data.</text>
</comment>
<proteinExistence type="predicted"/>
<name>A0ABS8WS87_DATST</name>
<sequence length="135" mass="15500">MRKVWILRGMSFSFGDLMAPFLRGYHIEKEAANYLPQHDLKGLDVIKTMDPRAPHSPMLSFVECNAHNGHYMNLMYDITILQVRLCGVTKEKLQQLNSDYLDEQIKDDSDSDPDDKEGEYSEKGDPAYAPTDDEQ</sequence>
<dbReference type="EMBL" id="JACEIK010009528">
    <property type="protein sequence ID" value="MCE3052385.1"/>
    <property type="molecule type" value="Genomic_DNA"/>
</dbReference>
<evidence type="ECO:0000256" key="1">
    <source>
        <dbReference type="SAM" id="MobiDB-lite"/>
    </source>
</evidence>
<feature type="region of interest" description="Disordered" evidence="1">
    <location>
        <begin position="99"/>
        <end position="135"/>
    </location>
</feature>
<evidence type="ECO:0000313" key="3">
    <source>
        <dbReference type="Proteomes" id="UP000823775"/>
    </source>
</evidence>
<reference evidence="2 3" key="1">
    <citation type="journal article" date="2021" name="BMC Genomics">
        <title>Datura genome reveals duplications of psychoactive alkaloid biosynthetic genes and high mutation rate following tissue culture.</title>
        <authorList>
            <person name="Rajewski A."/>
            <person name="Carter-House D."/>
            <person name="Stajich J."/>
            <person name="Litt A."/>
        </authorList>
    </citation>
    <scope>NUCLEOTIDE SEQUENCE [LARGE SCALE GENOMIC DNA]</scope>
    <source>
        <strain evidence="2">AR-01</strain>
    </source>
</reference>
<feature type="non-terminal residue" evidence="2">
    <location>
        <position position="135"/>
    </location>
</feature>
<accession>A0ABS8WS87</accession>
<organism evidence="2 3">
    <name type="scientific">Datura stramonium</name>
    <name type="common">Jimsonweed</name>
    <name type="synonym">Common thornapple</name>
    <dbReference type="NCBI Taxonomy" id="4076"/>
    <lineage>
        <taxon>Eukaryota</taxon>
        <taxon>Viridiplantae</taxon>
        <taxon>Streptophyta</taxon>
        <taxon>Embryophyta</taxon>
        <taxon>Tracheophyta</taxon>
        <taxon>Spermatophyta</taxon>
        <taxon>Magnoliopsida</taxon>
        <taxon>eudicotyledons</taxon>
        <taxon>Gunneridae</taxon>
        <taxon>Pentapetalae</taxon>
        <taxon>asterids</taxon>
        <taxon>lamiids</taxon>
        <taxon>Solanales</taxon>
        <taxon>Solanaceae</taxon>
        <taxon>Solanoideae</taxon>
        <taxon>Datureae</taxon>
        <taxon>Datura</taxon>
    </lineage>
</organism>
<evidence type="ECO:0000313" key="2">
    <source>
        <dbReference type="EMBL" id="MCE3052385.1"/>
    </source>
</evidence>
<protein>
    <submittedName>
        <fullName evidence="2">Uncharacterized protein</fullName>
    </submittedName>
</protein>
<dbReference type="Proteomes" id="UP000823775">
    <property type="component" value="Unassembled WGS sequence"/>
</dbReference>
<gene>
    <name evidence="2" type="ORF">HAX54_052465</name>
</gene>